<protein>
    <submittedName>
        <fullName evidence="1">Uncharacterized protein</fullName>
    </submittedName>
</protein>
<dbReference type="KEGG" id="mcu:HMPREF0573_11765"/>
<dbReference type="STRING" id="548479.HMPREF0573_11765"/>
<keyword evidence="2" id="KW-1185">Reference proteome</keyword>
<dbReference type="HOGENOM" id="CLU_3137758_0_0_11"/>
<dbReference type="AlphaFoldDB" id="D6ZHH6"/>
<reference evidence="2" key="1">
    <citation type="submission" date="2010-03" db="EMBL/GenBank/DDBJ databases">
        <title>Complete sequence of Mobiluncus curtisii ATCC 43063.</title>
        <authorList>
            <person name="Muzny D."/>
            <person name="Qin X."/>
            <person name="Deng J."/>
            <person name="Jiang H."/>
            <person name="Liu Y."/>
            <person name="Qu J."/>
            <person name="Song X.-Z."/>
            <person name="Zhang L."/>
            <person name="Thornton R."/>
            <person name="Coyle M."/>
            <person name="Francisco L."/>
            <person name="Jackson L."/>
            <person name="Javaid M."/>
            <person name="Korchina V."/>
            <person name="Kovar C."/>
            <person name="Mata R."/>
            <person name="Mathew T."/>
            <person name="Ngo R."/>
            <person name="Nguyen L."/>
            <person name="Nguyen N."/>
            <person name="Okwuonu G."/>
            <person name="Ongeri F."/>
            <person name="Pham C."/>
            <person name="Simmons D."/>
            <person name="Wilczek-Boney K."/>
            <person name="Hale W."/>
            <person name="Jakkamsetti A."/>
            <person name="Pham P."/>
            <person name="Ruth R."/>
            <person name="San Lucas F."/>
            <person name="Warren J."/>
            <person name="Zhang J."/>
            <person name="Zhao Z."/>
            <person name="Zhou C."/>
            <person name="Zhu D."/>
            <person name="Lee S."/>
            <person name="Bess C."/>
            <person name="Blankenburg K."/>
            <person name="Forbes L."/>
            <person name="Fu Q."/>
            <person name="Gubbala S."/>
            <person name="Hirani K."/>
            <person name="Jayaseelan J.C."/>
            <person name="Lara F."/>
            <person name="Munidasa M."/>
            <person name="Palculict T."/>
            <person name="Patil S."/>
            <person name="Pu L.-L."/>
            <person name="Saada N."/>
            <person name="Tang L."/>
            <person name="Weissenberger G."/>
            <person name="Zhu Y."/>
            <person name="Hemphill L."/>
            <person name="Shang Y."/>
            <person name="Youmans B."/>
            <person name="Ayvaz T."/>
            <person name="Ross M."/>
            <person name="Santibanez J."/>
            <person name="Aqrawi P."/>
            <person name="Gross S."/>
            <person name="Joshi V."/>
            <person name="Fowler G."/>
            <person name="Nazareth L."/>
            <person name="Reid J."/>
            <person name="Worley K."/>
            <person name="Petrosino J."/>
            <person name="Highlander S."/>
            <person name="Gibbs R."/>
            <person name="Gibbs R."/>
        </authorList>
    </citation>
    <scope>NUCLEOTIDE SEQUENCE [LARGE SCALE GENOMIC DNA]</scope>
    <source>
        <strain evidence="2">ATCC 43063 / DSM 2711 / V125</strain>
    </source>
</reference>
<organism evidence="1 2">
    <name type="scientific">Mobiluncus curtisii (strain ATCC 43063 / DSM 2711 / V125)</name>
    <name type="common">Falcivibrio vaginalis</name>
    <dbReference type="NCBI Taxonomy" id="548479"/>
    <lineage>
        <taxon>Bacteria</taxon>
        <taxon>Bacillati</taxon>
        <taxon>Actinomycetota</taxon>
        <taxon>Actinomycetes</taxon>
        <taxon>Actinomycetales</taxon>
        <taxon>Actinomycetaceae</taxon>
        <taxon>Mobiluncus</taxon>
    </lineage>
</organism>
<evidence type="ECO:0000313" key="1">
    <source>
        <dbReference type="EMBL" id="ADI68084.1"/>
    </source>
</evidence>
<gene>
    <name evidence="1" type="ordered locus">HMPREF0573_11765</name>
</gene>
<evidence type="ECO:0000313" key="2">
    <source>
        <dbReference type="Proteomes" id="UP000006742"/>
    </source>
</evidence>
<sequence length="49" mass="5957">MQRTEGEYEIFKLWKCGQENLIRWGQLITGAEQILQFIQLTLKEWNSVW</sequence>
<dbReference type="Proteomes" id="UP000006742">
    <property type="component" value="Chromosome"/>
</dbReference>
<name>D6ZHH6_MOBCV</name>
<proteinExistence type="predicted"/>
<accession>D6ZHH6</accession>
<dbReference type="EMBL" id="CP001992">
    <property type="protein sequence ID" value="ADI68084.1"/>
    <property type="molecule type" value="Genomic_DNA"/>
</dbReference>